<dbReference type="AlphaFoldDB" id="A0A7J7KWJ1"/>
<gene>
    <name evidence="3" type="ORF">GIB67_002134</name>
</gene>
<dbReference type="GO" id="GO:0006364">
    <property type="term" value="P:rRNA processing"/>
    <property type="evidence" value="ECO:0007669"/>
    <property type="project" value="TreeGrafter"/>
</dbReference>
<comment type="subcellular location">
    <subcellularLocation>
        <location evidence="1">Nucleus</location>
    </subcellularLocation>
</comment>
<dbReference type="GO" id="GO:0001682">
    <property type="term" value="P:tRNA 5'-leader removal"/>
    <property type="evidence" value="ECO:0007669"/>
    <property type="project" value="InterPro"/>
</dbReference>
<dbReference type="GO" id="GO:0033204">
    <property type="term" value="F:ribonuclease P RNA binding"/>
    <property type="evidence" value="ECO:0007669"/>
    <property type="project" value="InterPro"/>
</dbReference>
<dbReference type="Proteomes" id="UP000541444">
    <property type="component" value="Unassembled WGS sequence"/>
</dbReference>
<dbReference type="InterPro" id="IPR036980">
    <property type="entry name" value="RNase_P/MRP_Rpp29_sf"/>
</dbReference>
<comment type="similarity">
    <text evidence="2">Belongs to the eukaryotic/archaeal RNase P protein component 1 family.</text>
</comment>
<protein>
    <submittedName>
        <fullName evidence="3">Uncharacterized protein</fullName>
    </submittedName>
</protein>
<dbReference type="PANTHER" id="PTHR13348:SF0">
    <property type="entry name" value="RIBONUCLEASE P PROTEIN SUBUNIT P29"/>
    <property type="match status" value="1"/>
</dbReference>
<sequence length="98" mass="11400">MLPIKYMQIHTVDRFDIFKPMHEMWKNYMMQLLKIVGKGQLAQCLLTADLHGAILQVAECKLTAFTGLKGIMVRETVETLGIITQNDKFRGDYYQYKI</sequence>
<dbReference type="GO" id="GO:0005634">
    <property type="term" value="C:nucleus"/>
    <property type="evidence" value="ECO:0007669"/>
    <property type="project" value="UniProtKB-SubCell"/>
</dbReference>
<dbReference type="InterPro" id="IPR016848">
    <property type="entry name" value="RNase_P/MRP_Rpp29-subunit"/>
</dbReference>
<evidence type="ECO:0000256" key="2">
    <source>
        <dbReference type="ARBA" id="ARBA00006181"/>
    </source>
</evidence>
<reference evidence="3 4" key="1">
    <citation type="journal article" date="2020" name="IScience">
        <title>Genome Sequencing of the Endangered Kingdonia uniflora (Circaeasteraceae, Ranunculales) Reveals Potential Mechanisms of Evolutionary Specialization.</title>
        <authorList>
            <person name="Sun Y."/>
            <person name="Deng T."/>
            <person name="Zhang A."/>
            <person name="Moore M.J."/>
            <person name="Landis J.B."/>
            <person name="Lin N."/>
            <person name="Zhang H."/>
            <person name="Zhang X."/>
            <person name="Huang J."/>
            <person name="Zhang X."/>
            <person name="Sun H."/>
            <person name="Wang H."/>
        </authorList>
    </citation>
    <scope>NUCLEOTIDE SEQUENCE [LARGE SCALE GENOMIC DNA]</scope>
    <source>
        <strain evidence="3">TB1705</strain>
        <tissue evidence="3">Leaf</tissue>
    </source>
</reference>
<dbReference type="GO" id="GO:0030677">
    <property type="term" value="C:ribonuclease P complex"/>
    <property type="evidence" value="ECO:0007669"/>
    <property type="project" value="InterPro"/>
</dbReference>
<dbReference type="InterPro" id="IPR002730">
    <property type="entry name" value="Rpp29/RNP1"/>
</dbReference>
<dbReference type="InterPro" id="IPR023534">
    <property type="entry name" value="Rof/RNase_P-like"/>
</dbReference>
<comment type="caution">
    <text evidence="3">The sequence shown here is derived from an EMBL/GenBank/DDBJ whole genome shotgun (WGS) entry which is preliminary data.</text>
</comment>
<proteinExistence type="inferred from homology"/>
<name>A0A7J7KWJ1_9MAGN</name>
<evidence type="ECO:0000313" key="4">
    <source>
        <dbReference type="Proteomes" id="UP000541444"/>
    </source>
</evidence>
<evidence type="ECO:0000256" key="1">
    <source>
        <dbReference type="ARBA" id="ARBA00004123"/>
    </source>
</evidence>
<keyword evidence="4" id="KW-1185">Reference proteome</keyword>
<dbReference type="OrthoDB" id="124041at2759"/>
<evidence type="ECO:0000313" key="3">
    <source>
        <dbReference type="EMBL" id="KAF6134733.1"/>
    </source>
</evidence>
<dbReference type="Gene3D" id="2.30.30.210">
    <property type="entry name" value="Ribonuclease P/MRP, subunit p29"/>
    <property type="match status" value="1"/>
</dbReference>
<dbReference type="SUPFAM" id="SSF101744">
    <property type="entry name" value="Rof/RNase P subunit-like"/>
    <property type="match status" value="1"/>
</dbReference>
<dbReference type="GO" id="GO:0000172">
    <property type="term" value="C:ribonuclease MRP complex"/>
    <property type="evidence" value="ECO:0007669"/>
    <property type="project" value="InterPro"/>
</dbReference>
<accession>A0A7J7KWJ1</accession>
<dbReference type="Pfam" id="PF01868">
    <property type="entry name" value="RNase_P-MRP_p29"/>
    <property type="match status" value="1"/>
</dbReference>
<organism evidence="3 4">
    <name type="scientific">Kingdonia uniflora</name>
    <dbReference type="NCBI Taxonomy" id="39325"/>
    <lineage>
        <taxon>Eukaryota</taxon>
        <taxon>Viridiplantae</taxon>
        <taxon>Streptophyta</taxon>
        <taxon>Embryophyta</taxon>
        <taxon>Tracheophyta</taxon>
        <taxon>Spermatophyta</taxon>
        <taxon>Magnoliopsida</taxon>
        <taxon>Ranunculales</taxon>
        <taxon>Circaeasteraceae</taxon>
        <taxon>Kingdonia</taxon>
    </lineage>
</organism>
<dbReference type="PANTHER" id="PTHR13348">
    <property type="entry name" value="RIBONUCLEASE P SUBUNIT P29"/>
    <property type="match status" value="1"/>
</dbReference>
<dbReference type="EMBL" id="JACGCM010002827">
    <property type="protein sequence ID" value="KAF6134733.1"/>
    <property type="molecule type" value="Genomic_DNA"/>
</dbReference>